<dbReference type="Pfam" id="PF00023">
    <property type="entry name" value="Ank"/>
    <property type="match status" value="1"/>
</dbReference>
<sequence length="716" mass="82551">MDYGYEEVIGLLLERGADPNAANKYGETPLHSDCWKHEDHGIVSAKTLFEICDEKHRPLRLDAQTYGLGSTPLLLALDRGNKGMAETLLRRGANPNLASYQGLAPLHVICDKEYPSGALAKMFFRICDEIERKVEIDAKDVLDRTPLQLAVKNLCPDTVDMLFNRGADLSSFVFLFSEYFDEEHEMEYYGKKCKLRIASRALAVVELLEKKGYTLDRSDAMITMRFFDRQNLFQKSADIGERWYNDEEFAKEAIKITLKDDNQSLSLYELIRLRPKEVAKQLAHADYSELAEKSFKLPEKIHGACLKQLLEKLSRRFFRRWALDCFLEVTRYRLPVLCCEAILENLMNQDLYRVCLATTRQSRTDSEKNRRVRFRGMRSRESVEIEELTSVKFEVTGERLELLRQIHSLIADWKGPLPDFRDIFRPEEIDLLLSDDFEFGNRQKFIRFVARSGYEDTEVREPSSSSRRTTAVHRFSRLTWTNEMMPELFQIYDRFDANYVDDIGLSHLHVASMFGCDDIVEKFLKHGQDPNCVEREKGETPLHLALRLNCHDVAELLLLHGADINLANKEGRTPLHVNCSRTVDYGFTEVLFEIMDDTQQQVQVDARDKEGNTPGLRVAVHGLWLQGGSQIAARKRRRSELDRRVWIDSSARHLPEERRGRLLGQVVHRVQRRNAADSTDRRARQAGLDTAALGSQMRSEEGVRGAAQKRCRSKFG</sequence>
<dbReference type="PROSITE" id="PS50297">
    <property type="entry name" value="ANK_REP_REGION"/>
    <property type="match status" value="2"/>
</dbReference>
<protein>
    <submittedName>
        <fullName evidence="5">Uncharacterized protein</fullName>
    </submittedName>
</protein>
<evidence type="ECO:0000256" key="1">
    <source>
        <dbReference type="ARBA" id="ARBA00022737"/>
    </source>
</evidence>
<evidence type="ECO:0000313" key="5">
    <source>
        <dbReference type="EMBL" id="CAB0032268.1"/>
    </source>
</evidence>
<reference evidence="5 6" key="1">
    <citation type="submission" date="2020-02" db="EMBL/GenBank/DDBJ databases">
        <authorList>
            <person name="Ferguson B K."/>
        </authorList>
    </citation>
    <scope>NUCLEOTIDE SEQUENCE [LARGE SCALE GENOMIC DNA]</scope>
</reference>
<keyword evidence="6" id="KW-1185">Reference proteome</keyword>
<proteinExistence type="predicted"/>
<keyword evidence="1" id="KW-0677">Repeat</keyword>
<keyword evidence="2 3" id="KW-0040">ANK repeat</keyword>
<feature type="compositionally biased region" description="Basic and acidic residues" evidence="4">
    <location>
        <begin position="674"/>
        <end position="683"/>
    </location>
</feature>
<dbReference type="AlphaFoldDB" id="A0A6H5I6K3"/>
<feature type="compositionally biased region" description="Basic residues" evidence="4">
    <location>
        <begin position="707"/>
        <end position="716"/>
    </location>
</feature>
<dbReference type="SMART" id="SM00248">
    <property type="entry name" value="ANK"/>
    <property type="match status" value="5"/>
</dbReference>
<evidence type="ECO:0000256" key="2">
    <source>
        <dbReference type="ARBA" id="ARBA00023043"/>
    </source>
</evidence>
<dbReference type="InterPro" id="IPR036770">
    <property type="entry name" value="Ankyrin_rpt-contain_sf"/>
</dbReference>
<dbReference type="Pfam" id="PF12796">
    <property type="entry name" value="Ank_2"/>
    <property type="match status" value="1"/>
</dbReference>
<feature type="repeat" description="ANK" evidence="3">
    <location>
        <begin position="503"/>
        <end position="535"/>
    </location>
</feature>
<feature type="repeat" description="ANK" evidence="3">
    <location>
        <begin position="68"/>
        <end position="100"/>
    </location>
</feature>
<gene>
    <name evidence="5" type="ORF">TBRA_LOCUS4212</name>
</gene>
<evidence type="ECO:0000313" key="6">
    <source>
        <dbReference type="Proteomes" id="UP000479190"/>
    </source>
</evidence>
<dbReference type="PANTHER" id="PTHR24198:SF165">
    <property type="entry name" value="ANKYRIN REPEAT-CONTAINING PROTEIN-RELATED"/>
    <property type="match status" value="1"/>
</dbReference>
<dbReference type="PROSITE" id="PS50088">
    <property type="entry name" value="ANK_REPEAT"/>
    <property type="match status" value="4"/>
</dbReference>
<accession>A0A6H5I6K3</accession>
<organism evidence="5 6">
    <name type="scientific">Trichogramma brassicae</name>
    <dbReference type="NCBI Taxonomy" id="86971"/>
    <lineage>
        <taxon>Eukaryota</taxon>
        <taxon>Metazoa</taxon>
        <taxon>Ecdysozoa</taxon>
        <taxon>Arthropoda</taxon>
        <taxon>Hexapoda</taxon>
        <taxon>Insecta</taxon>
        <taxon>Pterygota</taxon>
        <taxon>Neoptera</taxon>
        <taxon>Endopterygota</taxon>
        <taxon>Hymenoptera</taxon>
        <taxon>Apocrita</taxon>
        <taxon>Proctotrupomorpha</taxon>
        <taxon>Chalcidoidea</taxon>
        <taxon>Trichogrammatidae</taxon>
        <taxon>Trichogramma</taxon>
    </lineage>
</organism>
<feature type="repeat" description="ANK" evidence="3">
    <location>
        <begin position="1"/>
        <end position="24"/>
    </location>
</feature>
<dbReference type="InterPro" id="IPR002110">
    <property type="entry name" value="Ankyrin_rpt"/>
</dbReference>
<name>A0A6H5I6K3_9HYME</name>
<dbReference type="Proteomes" id="UP000479190">
    <property type="component" value="Unassembled WGS sequence"/>
</dbReference>
<dbReference type="PANTHER" id="PTHR24198">
    <property type="entry name" value="ANKYRIN REPEAT AND PROTEIN KINASE DOMAIN-CONTAINING PROTEIN"/>
    <property type="match status" value="1"/>
</dbReference>
<dbReference type="EMBL" id="CADCXV010000672">
    <property type="protein sequence ID" value="CAB0032268.1"/>
    <property type="molecule type" value="Genomic_DNA"/>
</dbReference>
<feature type="region of interest" description="Disordered" evidence="4">
    <location>
        <begin position="671"/>
        <end position="716"/>
    </location>
</feature>
<feature type="repeat" description="ANK" evidence="3">
    <location>
        <begin position="537"/>
        <end position="569"/>
    </location>
</feature>
<evidence type="ECO:0000256" key="3">
    <source>
        <dbReference type="PROSITE-ProRule" id="PRU00023"/>
    </source>
</evidence>
<dbReference type="SUPFAM" id="SSF48403">
    <property type="entry name" value="Ankyrin repeat"/>
    <property type="match status" value="2"/>
</dbReference>
<dbReference type="Gene3D" id="1.25.40.20">
    <property type="entry name" value="Ankyrin repeat-containing domain"/>
    <property type="match status" value="3"/>
</dbReference>
<evidence type="ECO:0000256" key="4">
    <source>
        <dbReference type="SAM" id="MobiDB-lite"/>
    </source>
</evidence>
<dbReference type="OrthoDB" id="194358at2759"/>